<evidence type="ECO:0000256" key="1">
    <source>
        <dbReference type="SAM" id="MobiDB-lite"/>
    </source>
</evidence>
<protein>
    <recommendedName>
        <fullName evidence="2">DUF7141 domain-containing protein</fullName>
    </recommendedName>
</protein>
<organism evidence="3 4">
    <name type="scientific">Fusarium oxysporum f. sp. cubense (strain race 4)</name>
    <name type="common">Panama disease fungus</name>
    <dbReference type="NCBI Taxonomy" id="2502994"/>
    <lineage>
        <taxon>Eukaryota</taxon>
        <taxon>Fungi</taxon>
        <taxon>Dikarya</taxon>
        <taxon>Ascomycota</taxon>
        <taxon>Pezizomycotina</taxon>
        <taxon>Sordariomycetes</taxon>
        <taxon>Hypocreomycetidae</taxon>
        <taxon>Hypocreales</taxon>
        <taxon>Nectriaceae</taxon>
        <taxon>Fusarium</taxon>
        <taxon>Fusarium oxysporum species complex</taxon>
    </lineage>
</organism>
<dbReference type="STRING" id="1229665.N1RD74"/>
<dbReference type="EMBL" id="KB726993">
    <property type="protein sequence ID" value="EMT63436.1"/>
    <property type="molecule type" value="Genomic_DNA"/>
</dbReference>
<reference evidence="4" key="1">
    <citation type="submission" date="2012-09" db="EMBL/GenBank/DDBJ databases">
        <title>Genome sequencing and comparative transcriptomics of race 1 and race 4 of banana pathogen: Fusarium oxysporum f. sp. cubense.</title>
        <authorList>
            <person name="Fang X."/>
            <person name="Huang J."/>
        </authorList>
    </citation>
    <scope>NUCLEOTIDE SEQUENCE [LARGE SCALE GENOMIC DNA]</scope>
    <source>
        <strain evidence="4">race 4</strain>
    </source>
</reference>
<dbReference type="OrthoDB" id="5857104at2759"/>
<keyword evidence="4" id="KW-1185">Reference proteome</keyword>
<dbReference type="InterPro" id="IPR055565">
    <property type="entry name" value="DUF7141"/>
</dbReference>
<evidence type="ECO:0000313" key="3">
    <source>
        <dbReference type="EMBL" id="EMT63436.1"/>
    </source>
</evidence>
<sequence length="269" mass="30163">MDTENSPYETLEGLVNQDDNAIGRSLEWLLADLNGNNGSLPANADMDTGRQPTARGKMNARDEDKEQDIPQIEDDGSSIFRLSQPSYRFEVAIPEMPIEKRNEYSAVHSNIVEFIFGELPSSRGIIKYHVEFTDGRQELVGGHSFINSISTAELVTLENGRVALARFSQGLWPHELDDMSAGKRKYIPDDEWDSGQESAVSDRMDIDEEGEDDDMQHHYPHLWTQTLLYVQIVGHLFEVAILHSVYEAAISKFVFRIGKSSPPGSAAYA</sequence>
<accession>N1RD74</accession>
<evidence type="ECO:0000259" key="2">
    <source>
        <dbReference type="Pfam" id="PF23614"/>
    </source>
</evidence>
<feature type="compositionally biased region" description="Basic and acidic residues" evidence="1">
    <location>
        <begin position="59"/>
        <end position="68"/>
    </location>
</feature>
<feature type="region of interest" description="Disordered" evidence="1">
    <location>
        <begin position="37"/>
        <end position="73"/>
    </location>
</feature>
<evidence type="ECO:0000313" key="4">
    <source>
        <dbReference type="Proteomes" id="UP000016929"/>
    </source>
</evidence>
<feature type="domain" description="DUF7141" evidence="2">
    <location>
        <begin position="110"/>
        <end position="171"/>
    </location>
</feature>
<dbReference type="AlphaFoldDB" id="N1RD74"/>
<reference evidence="4" key="2">
    <citation type="journal article" date="2014" name="PLoS ONE">
        <title>Genome and Transcriptome Analysis of the Fungal Pathogen Fusarium oxysporum f. sp. cubense Causing Banana Vascular Wilt Disease.</title>
        <authorList>
            <person name="Guo L."/>
            <person name="Han L."/>
            <person name="Yang L."/>
            <person name="Zeng H."/>
            <person name="Fan D."/>
            <person name="Zhu Y."/>
            <person name="Feng Y."/>
            <person name="Wang G."/>
            <person name="Peng C."/>
            <person name="Jiang X."/>
            <person name="Zhou D."/>
            <person name="Ni P."/>
            <person name="Liang C."/>
            <person name="Liu L."/>
            <person name="Wang J."/>
            <person name="Mao C."/>
            <person name="Fang X."/>
            <person name="Peng M."/>
            <person name="Huang J."/>
        </authorList>
    </citation>
    <scope>NUCLEOTIDE SEQUENCE [LARGE SCALE GENOMIC DNA]</scope>
    <source>
        <strain evidence="4">race 4</strain>
    </source>
</reference>
<gene>
    <name evidence="3" type="ORF">FOC4_g10013662</name>
</gene>
<proteinExistence type="predicted"/>
<dbReference type="HOGENOM" id="CLU_1034539_0_0_1"/>
<name>N1RD74_FUSC4</name>
<dbReference type="Proteomes" id="UP000016929">
    <property type="component" value="Unassembled WGS sequence"/>
</dbReference>
<dbReference type="Pfam" id="PF23614">
    <property type="entry name" value="DUF7141"/>
    <property type="match status" value="1"/>
</dbReference>